<dbReference type="SUPFAM" id="SSF56281">
    <property type="entry name" value="Metallo-hydrolase/oxidoreductase"/>
    <property type="match status" value="1"/>
</dbReference>
<dbReference type="Gene3D" id="3.60.15.10">
    <property type="entry name" value="Ribonuclease Z/Hydroxyacylglutathione hydrolase-like"/>
    <property type="match status" value="1"/>
</dbReference>
<dbReference type="PANTHER" id="PTHR43546">
    <property type="entry name" value="UPF0173 METAL-DEPENDENT HYDROLASE MJ1163-RELATED"/>
    <property type="match status" value="1"/>
</dbReference>
<dbReference type="PANTHER" id="PTHR43546:SF3">
    <property type="entry name" value="UPF0173 METAL-DEPENDENT HYDROLASE MJ1163"/>
    <property type="match status" value="1"/>
</dbReference>
<accession>A0A1H6E2T8</accession>
<keyword evidence="3" id="KW-1185">Reference proteome</keyword>
<dbReference type="EMBL" id="FNVO01000031">
    <property type="protein sequence ID" value="SEG91857.1"/>
    <property type="molecule type" value="Genomic_DNA"/>
</dbReference>
<organism evidence="2 3">
    <name type="scientific">Thermomonospora echinospora</name>
    <dbReference type="NCBI Taxonomy" id="1992"/>
    <lineage>
        <taxon>Bacteria</taxon>
        <taxon>Bacillati</taxon>
        <taxon>Actinomycetota</taxon>
        <taxon>Actinomycetes</taxon>
        <taxon>Streptosporangiales</taxon>
        <taxon>Thermomonosporaceae</taxon>
        <taxon>Thermomonospora</taxon>
    </lineage>
</organism>
<evidence type="ECO:0000313" key="2">
    <source>
        <dbReference type="EMBL" id="SEG91857.1"/>
    </source>
</evidence>
<name>A0A1H6E2T8_9ACTN</name>
<reference evidence="3" key="1">
    <citation type="submission" date="2016-10" db="EMBL/GenBank/DDBJ databases">
        <authorList>
            <person name="Varghese N."/>
            <person name="Submissions S."/>
        </authorList>
    </citation>
    <scope>NUCLEOTIDE SEQUENCE [LARGE SCALE GENOMIC DNA]</scope>
    <source>
        <strain evidence="3">DSM 43163</strain>
    </source>
</reference>
<sequence length="322" mass="33908">MKLRFGRPDISRYADRFDVPGADEGLSVTFLGVSTLLVTDGTSAVMTDGFFSRPPLAAVGLRRIAPNRGRIDAALARAGAAALDAVVPVHTHFDHAMDSAVVAARTGARLVGGPSAANVGRGGGLPGDRIVQTTPGEPITCGAFTCTLVESRHCPPDRYPGSITGPVAPPVRASAYRCGDAWSLFLRHTSGRTALVQGSAGFIPGALDGRSAEVAYLGVGQLGIQDEKYVRAYWKETVEAVGARRVVLIHWDDFFRPLDKPLRALPYLGDDLDATMRILGPLAAEQGVPLHFPTVWRREDPWSGLSGTPGGQPPPGAVNAAG</sequence>
<gene>
    <name evidence="2" type="ORF">SAMN04489712_1313</name>
</gene>
<dbReference type="InterPro" id="IPR036866">
    <property type="entry name" value="RibonucZ/Hydroxyglut_hydro"/>
</dbReference>
<evidence type="ECO:0000313" key="3">
    <source>
        <dbReference type="Proteomes" id="UP000236723"/>
    </source>
</evidence>
<dbReference type="RefSeq" id="WP_103944289.1">
    <property type="nucleotide sequence ID" value="NZ_FNVO01000031.1"/>
</dbReference>
<protein>
    <submittedName>
        <fullName evidence="2">L-ascorbate metabolism protein UlaG, beta-lactamase superfamily</fullName>
    </submittedName>
</protein>
<proteinExistence type="predicted"/>
<feature type="region of interest" description="Disordered" evidence="1">
    <location>
        <begin position="301"/>
        <end position="322"/>
    </location>
</feature>
<dbReference type="InterPro" id="IPR050114">
    <property type="entry name" value="UPF0173_UPF0282_UlaG_hydrolase"/>
</dbReference>
<dbReference type="AlphaFoldDB" id="A0A1H6E2T8"/>
<evidence type="ECO:0000256" key="1">
    <source>
        <dbReference type="SAM" id="MobiDB-lite"/>
    </source>
</evidence>
<dbReference type="OrthoDB" id="9789133at2"/>
<dbReference type="Proteomes" id="UP000236723">
    <property type="component" value="Unassembled WGS sequence"/>
</dbReference>